<reference evidence="1 2" key="1">
    <citation type="submission" date="2020-04" db="EMBL/GenBank/DDBJ databases">
        <title>Draft Genome Sequence of Streptomyces morookaense DSM 40503, an 8-azaguanine-producing strain.</title>
        <authorList>
            <person name="Qi J."/>
            <person name="Gao J.-M."/>
        </authorList>
    </citation>
    <scope>NUCLEOTIDE SEQUENCE [LARGE SCALE GENOMIC DNA]</scope>
    <source>
        <strain evidence="1 2">DSM 40503</strain>
    </source>
</reference>
<protein>
    <submittedName>
        <fullName evidence="1">Uncharacterized protein</fullName>
    </submittedName>
</protein>
<keyword evidence="2" id="KW-1185">Reference proteome</keyword>
<dbReference type="RefSeq" id="WP_171079460.1">
    <property type="nucleotide sequence ID" value="NZ_BNBU01000001.1"/>
</dbReference>
<accession>A0A7Y7B281</accession>
<evidence type="ECO:0000313" key="1">
    <source>
        <dbReference type="EMBL" id="NVK77678.1"/>
    </source>
</evidence>
<name>A0A7Y7B281_STRMO</name>
<organism evidence="1 2">
    <name type="scientific">Streptomyces morookaense</name>
    <name type="common">Streptoverticillium morookaense</name>
    <dbReference type="NCBI Taxonomy" id="1970"/>
    <lineage>
        <taxon>Bacteria</taxon>
        <taxon>Bacillati</taxon>
        <taxon>Actinomycetota</taxon>
        <taxon>Actinomycetes</taxon>
        <taxon>Kitasatosporales</taxon>
        <taxon>Streptomycetaceae</taxon>
        <taxon>Streptomyces</taxon>
    </lineage>
</organism>
<evidence type="ECO:0000313" key="2">
    <source>
        <dbReference type="Proteomes" id="UP000587462"/>
    </source>
</evidence>
<proteinExistence type="predicted"/>
<dbReference type="Proteomes" id="UP000587462">
    <property type="component" value="Unassembled WGS sequence"/>
</dbReference>
<gene>
    <name evidence="1" type="ORF">HG542_08355</name>
</gene>
<dbReference type="AlphaFoldDB" id="A0A7Y7B281"/>
<comment type="caution">
    <text evidence="1">The sequence shown here is derived from an EMBL/GenBank/DDBJ whole genome shotgun (WGS) entry which is preliminary data.</text>
</comment>
<dbReference type="EMBL" id="JABBXF010000014">
    <property type="protein sequence ID" value="NVK77678.1"/>
    <property type="molecule type" value="Genomic_DNA"/>
</dbReference>
<sequence length="170" mass="19316">MSDAIATAITAAAGLGGALLGAMLPQRYNARERAAEAELADRRRSFEERREAYTAMNRASEQFHTLLKDALQRMRDGIYTEEDRSRLEDSRREYRDHYAAAQMIVPLRIMEASRELNKVLAGVDAAAKRIDRGFARDGESAERLLIEVKQAEPRMVTMRTLMREDLGIRD</sequence>